<gene>
    <name evidence="3 4" type="primary">LOC112465860</name>
</gene>
<name>A0A6J1R8Y3_9HYME</name>
<evidence type="ECO:0000313" key="4">
    <source>
        <dbReference type="RefSeq" id="XP_024889396.1"/>
    </source>
</evidence>
<feature type="compositionally biased region" description="Polar residues" evidence="1">
    <location>
        <begin position="65"/>
        <end position="78"/>
    </location>
</feature>
<proteinExistence type="predicted"/>
<keyword evidence="2" id="KW-1185">Reference proteome</keyword>
<sequence length="256" mass="29341">MSSAEKRKISSSTDQDSTEKRMCIMEELEEEEEVKEEGEVEEEEEAEEEEEVEEEQTSDEREIENISTENIPKKQQTVSLPSSPSITSFSETQIKSSILNHTWKINQFLWLCNTMNTITSPPFPETGQYVIKMKVSSRCDSTNLISFYILTINNTFNALCTTSIILSCGRVLFSKSITGSISNNTLLIQICGGELPLLDKKNALVIRCKFEFFCNLINRTIRTNSLPSSTEYSKHVTYFEDLAFDEFWLKNKSVLW</sequence>
<dbReference type="GeneID" id="112465860"/>
<dbReference type="AlphaFoldDB" id="A0A6J1R8Y3"/>
<dbReference type="RefSeq" id="XP_024889395.1">
    <property type="nucleotide sequence ID" value="XM_025033627.1"/>
</dbReference>
<evidence type="ECO:0000313" key="3">
    <source>
        <dbReference type="RefSeq" id="XP_024889395.1"/>
    </source>
</evidence>
<dbReference type="OrthoDB" id="7554223at2759"/>
<feature type="compositionally biased region" description="Acidic residues" evidence="1">
    <location>
        <begin position="26"/>
        <end position="57"/>
    </location>
</feature>
<dbReference type="Proteomes" id="UP000504618">
    <property type="component" value="Unplaced"/>
</dbReference>
<organism evidence="2 4">
    <name type="scientific">Temnothorax curvispinosus</name>
    <dbReference type="NCBI Taxonomy" id="300111"/>
    <lineage>
        <taxon>Eukaryota</taxon>
        <taxon>Metazoa</taxon>
        <taxon>Ecdysozoa</taxon>
        <taxon>Arthropoda</taxon>
        <taxon>Hexapoda</taxon>
        <taxon>Insecta</taxon>
        <taxon>Pterygota</taxon>
        <taxon>Neoptera</taxon>
        <taxon>Endopterygota</taxon>
        <taxon>Hymenoptera</taxon>
        <taxon>Apocrita</taxon>
        <taxon>Aculeata</taxon>
        <taxon>Formicoidea</taxon>
        <taxon>Formicidae</taxon>
        <taxon>Myrmicinae</taxon>
        <taxon>Temnothorax</taxon>
    </lineage>
</organism>
<evidence type="ECO:0000256" key="1">
    <source>
        <dbReference type="SAM" id="MobiDB-lite"/>
    </source>
</evidence>
<protein>
    <submittedName>
        <fullName evidence="3 4">Uncharacterized protein LOC112465860</fullName>
    </submittedName>
</protein>
<reference evidence="3 4" key="1">
    <citation type="submission" date="2025-04" db="UniProtKB">
        <authorList>
            <consortium name="RefSeq"/>
        </authorList>
    </citation>
    <scope>IDENTIFICATION</scope>
    <source>
        <tissue evidence="3 4">Whole body</tissue>
    </source>
</reference>
<accession>A0A6J1R8Y3</accession>
<dbReference type="RefSeq" id="XP_024889396.1">
    <property type="nucleotide sequence ID" value="XM_025033628.1"/>
</dbReference>
<evidence type="ECO:0000313" key="2">
    <source>
        <dbReference type="Proteomes" id="UP000504618"/>
    </source>
</evidence>
<feature type="region of interest" description="Disordered" evidence="1">
    <location>
        <begin position="1"/>
        <end position="86"/>
    </location>
</feature>